<dbReference type="OrthoDB" id="416437at2759"/>
<dbReference type="AlphaFoldDB" id="A0A1X7U7L4"/>
<evidence type="ECO:0000313" key="1">
    <source>
        <dbReference type="EnsemblMetazoa" id="Aqu2.1.23446_001"/>
    </source>
</evidence>
<dbReference type="EnsemblMetazoa" id="Aqu2.1.23446_001">
    <property type="protein sequence ID" value="Aqu2.1.23446_001"/>
    <property type="gene ID" value="Aqu2.1.23446"/>
</dbReference>
<protein>
    <submittedName>
        <fullName evidence="1">Uncharacterized protein</fullName>
    </submittedName>
</protein>
<dbReference type="InParanoid" id="A0A1X7U7L4"/>
<accession>A0A1X7U7L4</accession>
<reference evidence="1" key="1">
    <citation type="submission" date="2017-05" db="UniProtKB">
        <authorList>
            <consortium name="EnsemblMetazoa"/>
        </authorList>
    </citation>
    <scope>IDENTIFICATION</scope>
</reference>
<organism evidence="1">
    <name type="scientific">Amphimedon queenslandica</name>
    <name type="common">Sponge</name>
    <dbReference type="NCBI Taxonomy" id="400682"/>
    <lineage>
        <taxon>Eukaryota</taxon>
        <taxon>Metazoa</taxon>
        <taxon>Porifera</taxon>
        <taxon>Demospongiae</taxon>
        <taxon>Heteroscleromorpha</taxon>
        <taxon>Haplosclerida</taxon>
        <taxon>Niphatidae</taxon>
        <taxon>Amphimedon</taxon>
    </lineage>
</organism>
<name>A0A1X7U7L4_AMPQE</name>
<proteinExistence type="predicted"/>
<sequence length="109" mass="12306">MKTLSKAEDFRWKNLLNPELLVILNSEATKTSKNWCTLVDVDKVQVAYEKQKDINWLYKNLVNEFLDDVAKTVVETANSATSTMVKEATDEDIPGFQSCTRGATSSNTR</sequence>